<dbReference type="GO" id="GO:0005886">
    <property type="term" value="C:plasma membrane"/>
    <property type="evidence" value="ECO:0007669"/>
    <property type="project" value="TreeGrafter"/>
</dbReference>
<dbReference type="RefSeq" id="WP_078254489.1">
    <property type="nucleotide sequence ID" value="NZ_MUYU01000017.1"/>
</dbReference>
<name>A0A1T0CMC7_9GAMM</name>
<dbReference type="OrthoDB" id="9802121at2"/>
<feature type="transmembrane region" description="Helical" evidence="6">
    <location>
        <begin position="70"/>
        <end position="88"/>
    </location>
</feature>
<evidence type="ECO:0008006" key="9">
    <source>
        <dbReference type="Google" id="ProtNLM"/>
    </source>
</evidence>
<keyword evidence="3 6" id="KW-0812">Transmembrane</keyword>
<comment type="subcellular location">
    <subcellularLocation>
        <location evidence="1">Membrane</location>
        <topology evidence="1">Multi-pass membrane protein</topology>
    </subcellularLocation>
</comment>
<feature type="transmembrane region" description="Helical" evidence="6">
    <location>
        <begin position="38"/>
        <end position="58"/>
    </location>
</feature>
<organism evidence="7 8">
    <name type="scientific">Moraxella pluranimalium</name>
    <dbReference type="NCBI Taxonomy" id="470453"/>
    <lineage>
        <taxon>Bacteria</taxon>
        <taxon>Pseudomonadati</taxon>
        <taxon>Pseudomonadota</taxon>
        <taxon>Gammaproteobacteria</taxon>
        <taxon>Moraxellales</taxon>
        <taxon>Moraxellaceae</taxon>
        <taxon>Moraxella</taxon>
    </lineage>
</organism>
<evidence type="ECO:0000313" key="8">
    <source>
        <dbReference type="Proteomes" id="UP000189800"/>
    </source>
</evidence>
<keyword evidence="5 6" id="KW-0472">Membrane</keyword>
<dbReference type="PANTHER" id="PTHR43461:SF1">
    <property type="entry name" value="TRANSMEMBRANE PROTEIN 256"/>
    <property type="match status" value="1"/>
</dbReference>
<dbReference type="Pfam" id="PF04241">
    <property type="entry name" value="DUF423"/>
    <property type="match status" value="1"/>
</dbReference>
<dbReference type="STRING" id="470453.B0680_07270"/>
<dbReference type="InterPro" id="IPR006696">
    <property type="entry name" value="DUF423"/>
</dbReference>
<reference evidence="7 8" key="1">
    <citation type="submission" date="2017-02" db="EMBL/GenBank/DDBJ databases">
        <title>Draft genome sequence of Moraxella pluranimalium CCUG 54913T type strain.</title>
        <authorList>
            <person name="Salva-Serra F."/>
            <person name="Engstrom-Jakobsson H."/>
            <person name="Thorell K."/>
            <person name="Jaen-Luchoro D."/>
            <person name="Gonzales-Siles L."/>
            <person name="Karlsson R."/>
            <person name="Yazdan S."/>
            <person name="Boulund F."/>
            <person name="Johnning A."/>
            <person name="Engstrand L."/>
            <person name="Kristiansson E."/>
            <person name="Moore E."/>
        </authorList>
    </citation>
    <scope>NUCLEOTIDE SEQUENCE [LARGE SCALE GENOMIC DNA]</scope>
    <source>
        <strain evidence="7 8">CCUG 54913</strain>
    </source>
</reference>
<gene>
    <name evidence="7" type="ORF">B0680_07270</name>
</gene>
<evidence type="ECO:0000256" key="3">
    <source>
        <dbReference type="ARBA" id="ARBA00022692"/>
    </source>
</evidence>
<keyword evidence="4 6" id="KW-1133">Transmembrane helix</keyword>
<evidence type="ECO:0000256" key="6">
    <source>
        <dbReference type="SAM" id="Phobius"/>
    </source>
</evidence>
<sequence length="122" mass="13059">MMNWLKIAALNLAIGVGLGAFGAHGLKKFADSYAIDIWQTATLYLFVHALGLLAIGVLHTVSQYRADKSAYLMQGGIIIFSGSLYAMALGAPKWLGAITPVGGTLFIVAWLLLAFGRHTVKH</sequence>
<dbReference type="EMBL" id="MUYU01000017">
    <property type="protein sequence ID" value="OOS23419.1"/>
    <property type="molecule type" value="Genomic_DNA"/>
</dbReference>
<evidence type="ECO:0000256" key="2">
    <source>
        <dbReference type="ARBA" id="ARBA00009694"/>
    </source>
</evidence>
<comment type="similarity">
    <text evidence="2">Belongs to the UPF0382 family.</text>
</comment>
<proteinExistence type="inferred from homology"/>
<comment type="caution">
    <text evidence="7">The sequence shown here is derived from an EMBL/GenBank/DDBJ whole genome shotgun (WGS) entry which is preliminary data.</text>
</comment>
<feature type="transmembrane region" description="Helical" evidence="6">
    <location>
        <begin position="94"/>
        <end position="115"/>
    </location>
</feature>
<dbReference type="AlphaFoldDB" id="A0A1T0CMC7"/>
<evidence type="ECO:0000256" key="1">
    <source>
        <dbReference type="ARBA" id="ARBA00004141"/>
    </source>
</evidence>
<dbReference type="Proteomes" id="UP000189800">
    <property type="component" value="Unassembled WGS sequence"/>
</dbReference>
<evidence type="ECO:0000313" key="7">
    <source>
        <dbReference type="EMBL" id="OOS23419.1"/>
    </source>
</evidence>
<evidence type="ECO:0000256" key="4">
    <source>
        <dbReference type="ARBA" id="ARBA00022989"/>
    </source>
</evidence>
<evidence type="ECO:0000256" key="5">
    <source>
        <dbReference type="ARBA" id="ARBA00023136"/>
    </source>
</evidence>
<accession>A0A1T0CMC7</accession>
<dbReference type="PANTHER" id="PTHR43461">
    <property type="entry name" value="TRANSMEMBRANE PROTEIN 256"/>
    <property type="match status" value="1"/>
</dbReference>
<keyword evidence="8" id="KW-1185">Reference proteome</keyword>
<protein>
    <recommendedName>
        <fullName evidence="9">DUF423 domain-containing protein</fullName>
    </recommendedName>
</protein>